<feature type="compositionally biased region" description="Basic and acidic residues" evidence="18">
    <location>
        <begin position="55"/>
        <end position="65"/>
    </location>
</feature>
<dbReference type="GO" id="GO:0043161">
    <property type="term" value="P:proteasome-mediated ubiquitin-dependent protein catabolic process"/>
    <property type="evidence" value="ECO:0007669"/>
    <property type="project" value="TreeGrafter"/>
</dbReference>
<feature type="domain" description="RING-type" evidence="19">
    <location>
        <begin position="656"/>
        <end position="698"/>
    </location>
</feature>
<evidence type="ECO:0000256" key="10">
    <source>
        <dbReference type="ARBA" id="ARBA00022753"/>
    </source>
</evidence>
<dbReference type="CDD" id="cd15737">
    <property type="entry name" value="FYVE2_Vac1p_like"/>
    <property type="match status" value="1"/>
</dbReference>
<dbReference type="InterPro" id="IPR011011">
    <property type="entry name" value="Znf_FYVE_PHD"/>
</dbReference>
<feature type="region of interest" description="Disordered" evidence="18">
    <location>
        <begin position="352"/>
        <end position="395"/>
    </location>
</feature>
<evidence type="ECO:0000313" key="21">
    <source>
        <dbReference type="EMBL" id="PMD39736.1"/>
    </source>
</evidence>
<feature type="region of interest" description="Disordered" evidence="18">
    <location>
        <begin position="110"/>
        <end position="259"/>
    </location>
</feature>
<keyword evidence="11 17" id="KW-0863">Zinc-finger</keyword>
<evidence type="ECO:0000259" key="19">
    <source>
        <dbReference type="PROSITE" id="PS50089"/>
    </source>
</evidence>
<keyword evidence="22" id="KW-1185">Reference proteome</keyword>
<keyword evidence="12" id="KW-0833">Ubl conjugation pathway</keyword>
<evidence type="ECO:0000256" key="11">
    <source>
        <dbReference type="ARBA" id="ARBA00022771"/>
    </source>
</evidence>
<keyword evidence="8" id="KW-0519">Myristate</keyword>
<reference evidence="21 22" key="1">
    <citation type="submission" date="2016-04" db="EMBL/GenBank/DDBJ databases">
        <title>A degradative enzymes factory behind the ericoid mycorrhizal symbiosis.</title>
        <authorList>
            <consortium name="DOE Joint Genome Institute"/>
            <person name="Martino E."/>
            <person name="Morin E."/>
            <person name="Grelet G."/>
            <person name="Kuo A."/>
            <person name="Kohler A."/>
            <person name="Daghino S."/>
            <person name="Barry K."/>
            <person name="Choi C."/>
            <person name="Cichocki N."/>
            <person name="Clum A."/>
            <person name="Copeland A."/>
            <person name="Hainaut M."/>
            <person name="Haridas S."/>
            <person name="Labutti K."/>
            <person name="Lindquist E."/>
            <person name="Lipzen A."/>
            <person name="Khouja H.-R."/>
            <person name="Murat C."/>
            <person name="Ohm R."/>
            <person name="Olson A."/>
            <person name="Spatafora J."/>
            <person name="Veneault-Fourrey C."/>
            <person name="Henrissat B."/>
            <person name="Grigoriev I."/>
            <person name="Martin F."/>
            <person name="Perotto S."/>
        </authorList>
    </citation>
    <scope>NUCLEOTIDE SEQUENCE [LARGE SCALE GENOMIC DNA]</scope>
    <source>
        <strain evidence="21 22">F</strain>
    </source>
</reference>
<dbReference type="Gene3D" id="3.30.40.10">
    <property type="entry name" value="Zinc/RING finger domain, C3HC4 (zinc finger)"/>
    <property type="match status" value="2"/>
</dbReference>
<dbReference type="SMART" id="SM00064">
    <property type="entry name" value="FYVE"/>
    <property type="match status" value="1"/>
</dbReference>
<comment type="subcellular location">
    <subcellularLocation>
        <location evidence="3">Endosome</location>
    </subcellularLocation>
    <subcellularLocation>
        <location evidence="4">Lysosome</location>
    </subcellularLocation>
    <subcellularLocation>
        <location evidence="2">Membrane</location>
        <topology evidence="2">Peripheral membrane protein</topology>
    </subcellularLocation>
</comment>
<dbReference type="InterPro" id="IPR000306">
    <property type="entry name" value="Znf_FYVE"/>
</dbReference>
<dbReference type="PROSITE" id="PS50178">
    <property type="entry name" value="ZF_FYVE"/>
    <property type="match status" value="1"/>
</dbReference>
<keyword evidence="13" id="KW-0862">Zinc</keyword>
<sequence length="703" mass="76163">MDDPGPSTGSTTPNLGPNHRFERPLPPIPSSELTSVSSGNEEATGEAGPSNPPRDQFHIDTRGLYDENSAEEGPDINLHGVDGSLLDIYPSRSNSSLSVTSTELLTRAPYLEGVSNSSPRTPSVVSNQSTQAGGPPESSIPRRREVSSAPSNSVPASLRDFLGDGPSASRRGPPTFVRSAVAGSSSSSAVGPGSESREVRGSPQEVARTQTSRARYGPNDDSSPSASTRDSPLLSHDSPSQLRHRLHPSPSPSPSPEYVLPRWQPDAEVTFCPICRTQFSFFVRKHHCRKCGRVVCNSCSPHRITIPYQYIVQPPIDSGSPISSEPHPPRRTDTAGSLEVTSLGGGERVRLCNPCVPDPNTAPPVNTQRLAPYQGRHSRSASTTAVPQNTSGDYSTQANAELTSRLGVFQPRTRESSGNPNLYLQAQNQSDETTSNERGGYLLRPDDPQNRSRSSTVGSSRDQTMVNTPVNEDTGSYPSSMRAGLERSHSVRGHPHYRPLIPNTNQSEHPPRMDPSQPRRPPRRQIPEEDECWVCHQELPSRDLPDWEEVRAAHVSSCLAEQMARLGTASTPSSSPPAAVQAPRHTPSPSQAGPSGSSATPAAVPNTPEARMAAREQAHAAVVLGRNRPSPGAQRFGGTLFPYQASEKDCVQQAECSICFEEYEPGQDMARLQCFCRFHLHCIRDWYAKMPGKCPLHDHDRGD</sequence>
<dbReference type="Pfam" id="PF13639">
    <property type="entry name" value="zf-RING_2"/>
    <property type="match status" value="1"/>
</dbReference>
<evidence type="ECO:0000256" key="15">
    <source>
        <dbReference type="ARBA" id="ARBA00023228"/>
    </source>
</evidence>
<protein>
    <recommendedName>
        <fullName evidence="6">RING-type E3 ubiquitin transferase</fullName>
        <ecNumber evidence="6">2.3.2.27</ecNumber>
    </recommendedName>
</protein>
<dbReference type="SUPFAM" id="SSF57850">
    <property type="entry name" value="RING/U-box"/>
    <property type="match status" value="1"/>
</dbReference>
<evidence type="ECO:0000256" key="3">
    <source>
        <dbReference type="ARBA" id="ARBA00004177"/>
    </source>
</evidence>
<evidence type="ECO:0000256" key="6">
    <source>
        <dbReference type="ARBA" id="ARBA00012483"/>
    </source>
</evidence>
<dbReference type="PANTHER" id="PTHR46661">
    <property type="entry name" value="E3 UBIQUITIN-PROTEIN LIGASE ZNRF1-LIKE PROTEIN"/>
    <property type="match status" value="1"/>
</dbReference>
<evidence type="ECO:0000256" key="13">
    <source>
        <dbReference type="ARBA" id="ARBA00022833"/>
    </source>
</evidence>
<keyword evidence="14" id="KW-0472">Membrane</keyword>
<name>A0A2J6RMI8_HYAVF</name>
<comment type="catalytic activity">
    <reaction evidence="1">
        <text>S-ubiquitinyl-[E2 ubiquitin-conjugating enzyme]-L-cysteine + [acceptor protein]-L-lysine = [E2 ubiquitin-conjugating enzyme]-L-cysteine + N(6)-ubiquitinyl-[acceptor protein]-L-lysine.</text>
        <dbReference type="EC" id="2.3.2.27"/>
    </reaction>
</comment>
<evidence type="ECO:0000256" key="5">
    <source>
        <dbReference type="ARBA" id="ARBA00004906"/>
    </source>
</evidence>
<evidence type="ECO:0000256" key="7">
    <source>
        <dbReference type="ARBA" id="ARBA00022679"/>
    </source>
</evidence>
<dbReference type="OrthoDB" id="660555at2759"/>
<organism evidence="21 22">
    <name type="scientific">Hyaloscypha variabilis (strain UAMH 11265 / GT02V1 / F)</name>
    <name type="common">Meliniomyces variabilis</name>
    <dbReference type="NCBI Taxonomy" id="1149755"/>
    <lineage>
        <taxon>Eukaryota</taxon>
        <taxon>Fungi</taxon>
        <taxon>Dikarya</taxon>
        <taxon>Ascomycota</taxon>
        <taxon>Pezizomycotina</taxon>
        <taxon>Leotiomycetes</taxon>
        <taxon>Helotiales</taxon>
        <taxon>Hyaloscyphaceae</taxon>
        <taxon>Hyaloscypha</taxon>
        <taxon>Hyaloscypha variabilis</taxon>
    </lineage>
</organism>
<feature type="region of interest" description="Disordered" evidence="18">
    <location>
        <begin position="566"/>
        <end position="616"/>
    </location>
</feature>
<evidence type="ECO:0000313" key="22">
    <source>
        <dbReference type="Proteomes" id="UP000235786"/>
    </source>
</evidence>
<feature type="region of interest" description="Disordered" evidence="18">
    <location>
        <begin position="1"/>
        <end position="83"/>
    </location>
</feature>
<feature type="compositionally biased region" description="Low complexity" evidence="18">
    <location>
        <begin position="177"/>
        <end position="194"/>
    </location>
</feature>
<keyword evidence="9" id="KW-0479">Metal-binding</keyword>
<evidence type="ECO:0000256" key="8">
    <source>
        <dbReference type="ARBA" id="ARBA00022707"/>
    </source>
</evidence>
<keyword evidence="7" id="KW-0808">Transferase</keyword>
<dbReference type="InterPro" id="IPR013083">
    <property type="entry name" value="Znf_RING/FYVE/PHD"/>
</dbReference>
<evidence type="ECO:0000256" key="2">
    <source>
        <dbReference type="ARBA" id="ARBA00004170"/>
    </source>
</evidence>
<feature type="compositionally biased region" description="Polar residues" evidence="18">
    <location>
        <begin position="31"/>
        <end position="41"/>
    </location>
</feature>
<dbReference type="CDD" id="cd16489">
    <property type="entry name" value="mRING-CH-C4HC2H_ZNRF"/>
    <property type="match status" value="1"/>
</dbReference>
<feature type="compositionally biased region" description="Polar residues" evidence="18">
    <location>
        <begin position="114"/>
        <end position="132"/>
    </location>
</feature>
<evidence type="ECO:0000256" key="12">
    <source>
        <dbReference type="ARBA" id="ARBA00022786"/>
    </source>
</evidence>
<dbReference type="InterPro" id="IPR001841">
    <property type="entry name" value="Znf_RING"/>
</dbReference>
<evidence type="ECO:0000256" key="14">
    <source>
        <dbReference type="ARBA" id="ARBA00023136"/>
    </source>
</evidence>
<dbReference type="PROSITE" id="PS50089">
    <property type="entry name" value="ZF_RING_2"/>
    <property type="match status" value="1"/>
</dbReference>
<feature type="region of interest" description="Disordered" evidence="18">
    <location>
        <begin position="410"/>
        <end position="525"/>
    </location>
</feature>
<dbReference type="Pfam" id="PF01363">
    <property type="entry name" value="FYVE"/>
    <property type="match status" value="1"/>
</dbReference>
<dbReference type="STRING" id="1149755.A0A2J6RMI8"/>
<dbReference type="PANTHER" id="PTHR46661:SF4">
    <property type="entry name" value="RING-TYPE DOMAIN-CONTAINING PROTEIN"/>
    <property type="match status" value="1"/>
</dbReference>
<gene>
    <name evidence="21" type="ORF">L207DRAFT_583590</name>
</gene>
<comment type="pathway">
    <text evidence="5">Protein modification; protein ubiquitination.</text>
</comment>
<proteinExistence type="predicted"/>
<feature type="region of interest" description="Disordered" evidence="18">
    <location>
        <begin position="317"/>
        <end position="338"/>
    </location>
</feature>
<feature type="compositionally biased region" description="Polar residues" evidence="18">
    <location>
        <begin position="220"/>
        <end position="230"/>
    </location>
</feature>
<evidence type="ECO:0000256" key="1">
    <source>
        <dbReference type="ARBA" id="ARBA00000900"/>
    </source>
</evidence>
<dbReference type="Proteomes" id="UP000235786">
    <property type="component" value="Unassembled WGS sequence"/>
</dbReference>
<dbReference type="EC" id="2.3.2.27" evidence="6"/>
<dbReference type="AlphaFoldDB" id="A0A2J6RMI8"/>
<feature type="compositionally biased region" description="Low complexity" evidence="18">
    <location>
        <begin position="569"/>
        <end position="603"/>
    </location>
</feature>
<dbReference type="SUPFAM" id="SSF57903">
    <property type="entry name" value="FYVE/PHD zinc finger"/>
    <property type="match status" value="1"/>
</dbReference>
<evidence type="ECO:0000256" key="17">
    <source>
        <dbReference type="PROSITE-ProRule" id="PRU00175"/>
    </source>
</evidence>
<accession>A0A2J6RMI8</accession>
<dbReference type="InterPro" id="IPR051878">
    <property type="entry name" value="ZNRF_ubiq-protein_ligase"/>
</dbReference>
<keyword evidence="16" id="KW-0449">Lipoprotein</keyword>
<feature type="compositionally biased region" description="Polar residues" evidence="18">
    <location>
        <begin position="416"/>
        <end position="437"/>
    </location>
</feature>
<evidence type="ECO:0000256" key="16">
    <source>
        <dbReference type="ARBA" id="ARBA00023288"/>
    </source>
</evidence>
<dbReference type="GO" id="GO:0005768">
    <property type="term" value="C:endosome"/>
    <property type="evidence" value="ECO:0007669"/>
    <property type="project" value="UniProtKB-SubCell"/>
</dbReference>
<evidence type="ECO:0000256" key="9">
    <source>
        <dbReference type="ARBA" id="ARBA00022723"/>
    </source>
</evidence>
<feature type="compositionally biased region" description="Low complexity" evidence="18">
    <location>
        <begin position="147"/>
        <end position="157"/>
    </location>
</feature>
<feature type="domain" description="FYVE-type" evidence="20">
    <location>
        <begin position="266"/>
        <end position="360"/>
    </location>
</feature>
<dbReference type="GO" id="GO:0016020">
    <property type="term" value="C:membrane"/>
    <property type="evidence" value="ECO:0007669"/>
    <property type="project" value="UniProtKB-SubCell"/>
</dbReference>
<feature type="compositionally biased region" description="Polar residues" evidence="18">
    <location>
        <begin position="380"/>
        <end position="395"/>
    </location>
</feature>
<dbReference type="GO" id="GO:0061630">
    <property type="term" value="F:ubiquitin protein ligase activity"/>
    <property type="evidence" value="ECO:0007669"/>
    <property type="project" value="UniProtKB-EC"/>
</dbReference>
<evidence type="ECO:0000256" key="18">
    <source>
        <dbReference type="SAM" id="MobiDB-lite"/>
    </source>
</evidence>
<dbReference type="GO" id="GO:0070936">
    <property type="term" value="P:protein K48-linked ubiquitination"/>
    <property type="evidence" value="ECO:0007669"/>
    <property type="project" value="TreeGrafter"/>
</dbReference>
<feature type="compositionally biased region" description="Polar residues" evidence="18">
    <location>
        <begin position="451"/>
        <end position="479"/>
    </location>
</feature>
<dbReference type="EMBL" id="KZ613946">
    <property type="protein sequence ID" value="PMD39736.1"/>
    <property type="molecule type" value="Genomic_DNA"/>
</dbReference>
<dbReference type="InterPro" id="IPR017455">
    <property type="entry name" value="Znf_FYVE-rel"/>
</dbReference>
<dbReference type="GO" id="GO:0008270">
    <property type="term" value="F:zinc ion binding"/>
    <property type="evidence" value="ECO:0007669"/>
    <property type="project" value="UniProtKB-KW"/>
</dbReference>
<keyword evidence="10" id="KW-0967">Endosome</keyword>
<evidence type="ECO:0000256" key="4">
    <source>
        <dbReference type="ARBA" id="ARBA00004371"/>
    </source>
</evidence>
<keyword evidence="15" id="KW-0458">Lysosome</keyword>
<evidence type="ECO:0000259" key="20">
    <source>
        <dbReference type="PROSITE" id="PS50178"/>
    </source>
</evidence>